<reference evidence="3 4" key="1">
    <citation type="journal article" date="2019" name="Sci. Rep.">
        <title>Nanopore sequencing improves the draft genome of the human pathogenic amoeba Naegleria fowleri.</title>
        <authorList>
            <person name="Liechti N."/>
            <person name="Schurch N."/>
            <person name="Bruggmann R."/>
            <person name="Wittwer M."/>
        </authorList>
    </citation>
    <scope>NUCLEOTIDE SEQUENCE [LARGE SCALE GENOMIC DNA]</scope>
    <source>
        <strain evidence="3 4">ATCC 30894</strain>
    </source>
</reference>
<evidence type="ECO:0008006" key="5">
    <source>
        <dbReference type="Google" id="ProtNLM"/>
    </source>
</evidence>
<evidence type="ECO:0000313" key="3">
    <source>
        <dbReference type="EMBL" id="KAF0973263.1"/>
    </source>
</evidence>
<accession>A0A6A5B263</accession>
<dbReference type="VEuPathDB" id="AmoebaDB:NF0032930"/>
<feature type="signal peptide" evidence="2">
    <location>
        <begin position="1"/>
        <end position="23"/>
    </location>
</feature>
<feature type="chain" id="PRO_5025579297" description="DOMON domain-containing protein" evidence="2">
    <location>
        <begin position="24"/>
        <end position="269"/>
    </location>
</feature>
<dbReference type="VEuPathDB" id="AmoebaDB:FDP41_008470"/>
<dbReference type="VEuPathDB" id="AmoebaDB:NfTy_093090"/>
<dbReference type="RefSeq" id="XP_044557976.1">
    <property type="nucleotide sequence ID" value="XM_044712327.1"/>
</dbReference>
<keyword evidence="1" id="KW-0472">Membrane</keyword>
<proteinExistence type="predicted"/>
<sequence>MKLVVVLLLVAAALCLAVSNVTAQNLNFTNCINVGGHYFQWDFFKGSDNLDYIRARLIFKNGYNGWAAVGFRYGRDYLLPYDPDNGEPLGKMGSVKYNSHIYLGWRNTVTDAHGLYEFLASGNGVPGSAPGNSLKTAIVRTGVKGDMHIYFERKLVVSSGKMFDFNASRTDADLLIAGSTMSAIGPNGIDETNMHNFARLVQINIASAKSDGSCGNAVLNTIPDARPVIVPSTPAQPQNPQQEASVTSRVAFVIYLLGCAVLALLIGKF</sequence>
<evidence type="ECO:0000313" key="4">
    <source>
        <dbReference type="Proteomes" id="UP000444721"/>
    </source>
</evidence>
<name>A0A6A5B263_NAEFO</name>
<dbReference type="OrthoDB" id="10266596at2759"/>
<dbReference type="GeneID" id="68115688"/>
<organism evidence="3 4">
    <name type="scientific">Naegleria fowleri</name>
    <name type="common">Brain eating amoeba</name>
    <dbReference type="NCBI Taxonomy" id="5763"/>
    <lineage>
        <taxon>Eukaryota</taxon>
        <taxon>Discoba</taxon>
        <taxon>Heterolobosea</taxon>
        <taxon>Tetramitia</taxon>
        <taxon>Eutetramitia</taxon>
        <taxon>Vahlkampfiidae</taxon>
        <taxon>Naegleria</taxon>
    </lineage>
</organism>
<dbReference type="Proteomes" id="UP000444721">
    <property type="component" value="Unassembled WGS sequence"/>
</dbReference>
<keyword evidence="2" id="KW-0732">Signal</keyword>
<feature type="transmembrane region" description="Helical" evidence="1">
    <location>
        <begin position="246"/>
        <end position="266"/>
    </location>
</feature>
<evidence type="ECO:0000256" key="1">
    <source>
        <dbReference type="SAM" id="Phobius"/>
    </source>
</evidence>
<protein>
    <recommendedName>
        <fullName evidence="5">DOMON domain-containing protein</fullName>
    </recommendedName>
</protein>
<dbReference type="EMBL" id="VFQX01000061">
    <property type="protein sequence ID" value="KAF0973263.1"/>
    <property type="molecule type" value="Genomic_DNA"/>
</dbReference>
<comment type="caution">
    <text evidence="3">The sequence shown here is derived from an EMBL/GenBank/DDBJ whole genome shotgun (WGS) entry which is preliminary data.</text>
</comment>
<gene>
    <name evidence="3" type="ORF">FDP41_008470</name>
</gene>
<dbReference type="AlphaFoldDB" id="A0A6A5B263"/>
<dbReference type="OMA" id="YLRARYI"/>
<keyword evidence="1" id="KW-1133">Transmembrane helix</keyword>
<evidence type="ECO:0000256" key="2">
    <source>
        <dbReference type="SAM" id="SignalP"/>
    </source>
</evidence>
<keyword evidence="4" id="KW-1185">Reference proteome</keyword>
<keyword evidence="1" id="KW-0812">Transmembrane</keyword>